<protein>
    <recommendedName>
        <fullName evidence="4 9">6-carboxy-5,6,7,8-tetrahydropterin synthase</fullName>
        <ecNumber evidence="9">4.-.-.-</ecNumber>
    </recommendedName>
</protein>
<dbReference type="PANTHER" id="PTHR12589">
    <property type="entry name" value="PYRUVOYL TETRAHYDROBIOPTERIN SYNTHASE"/>
    <property type="match status" value="1"/>
</dbReference>
<evidence type="ECO:0000256" key="8">
    <source>
        <dbReference type="ARBA" id="ARBA00048807"/>
    </source>
</evidence>
<dbReference type="PIRSF" id="PIRSF006113">
    <property type="entry name" value="PTP_synth"/>
    <property type="match status" value="1"/>
</dbReference>
<evidence type="ECO:0000256" key="6">
    <source>
        <dbReference type="ARBA" id="ARBA00022833"/>
    </source>
</evidence>
<dbReference type="RefSeq" id="WP_377283800.1">
    <property type="nucleotide sequence ID" value="NZ_JBHRSI010000009.1"/>
</dbReference>
<gene>
    <name evidence="10" type="ORF">ACFSC0_12645</name>
</gene>
<dbReference type="Pfam" id="PF01242">
    <property type="entry name" value="PTPS"/>
    <property type="match status" value="1"/>
</dbReference>
<keyword evidence="5 9" id="KW-0479">Metal-binding</keyword>
<proteinExistence type="inferred from homology"/>
<evidence type="ECO:0000256" key="3">
    <source>
        <dbReference type="ARBA" id="ARBA00008900"/>
    </source>
</evidence>
<comment type="cofactor">
    <cofactor evidence="9">
        <name>Zn(2+)</name>
        <dbReference type="ChEBI" id="CHEBI:29105"/>
    </cofactor>
    <text evidence="9">Binds 1 zinc ion per subunit.</text>
</comment>
<accession>A0ABW4N2H6</accession>
<keyword evidence="6 9" id="KW-0862">Zinc</keyword>
<organism evidence="10 11">
    <name type="scientific">Phenylobacterium terrae</name>
    <dbReference type="NCBI Taxonomy" id="2665495"/>
    <lineage>
        <taxon>Bacteria</taxon>
        <taxon>Pseudomonadati</taxon>
        <taxon>Pseudomonadota</taxon>
        <taxon>Alphaproteobacteria</taxon>
        <taxon>Caulobacterales</taxon>
        <taxon>Caulobacteraceae</taxon>
        <taxon>Phenylobacterium</taxon>
    </lineage>
</organism>
<evidence type="ECO:0000256" key="2">
    <source>
        <dbReference type="ARBA" id="ARBA00005061"/>
    </source>
</evidence>
<keyword evidence="9" id="KW-0671">Queuosine biosynthesis</keyword>
<comment type="catalytic activity">
    <reaction evidence="8 9">
        <text>7,8-dihydroneopterin 3'-triphosphate + H2O = 6-carboxy-5,6,7,8-tetrahydropterin + triphosphate + acetaldehyde + 2 H(+)</text>
        <dbReference type="Rhea" id="RHEA:27966"/>
        <dbReference type="ChEBI" id="CHEBI:15343"/>
        <dbReference type="ChEBI" id="CHEBI:15377"/>
        <dbReference type="ChEBI" id="CHEBI:15378"/>
        <dbReference type="ChEBI" id="CHEBI:18036"/>
        <dbReference type="ChEBI" id="CHEBI:58462"/>
        <dbReference type="ChEBI" id="CHEBI:61032"/>
        <dbReference type="EC" id="4.1.2.50"/>
    </reaction>
</comment>
<evidence type="ECO:0000313" key="11">
    <source>
        <dbReference type="Proteomes" id="UP001597237"/>
    </source>
</evidence>
<dbReference type="Proteomes" id="UP001597237">
    <property type="component" value="Unassembled WGS sequence"/>
</dbReference>
<dbReference type="EMBL" id="JBHUEY010000001">
    <property type="protein sequence ID" value="MFD1784248.1"/>
    <property type="molecule type" value="Genomic_DNA"/>
</dbReference>
<keyword evidence="11" id="KW-1185">Reference proteome</keyword>
<comment type="similarity">
    <text evidence="3 9">Belongs to the PTPS family. QueD subfamily.</text>
</comment>
<dbReference type="PANTHER" id="PTHR12589:SF7">
    <property type="entry name" value="6-PYRUVOYL TETRAHYDROBIOPTERIN SYNTHASE"/>
    <property type="match status" value="1"/>
</dbReference>
<dbReference type="InterPro" id="IPR038418">
    <property type="entry name" value="6-PTP_synth/QueD_sf"/>
</dbReference>
<evidence type="ECO:0000256" key="7">
    <source>
        <dbReference type="ARBA" id="ARBA00023239"/>
    </source>
</evidence>
<evidence type="ECO:0000256" key="4">
    <source>
        <dbReference type="ARBA" id="ARBA00018141"/>
    </source>
</evidence>
<dbReference type="SUPFAM" id="SSF55620">
    <property type="entry name" value="Tetrahydrobiopterin biosynthesis enzymes-like"/>
    <property type="match status" value="1"/>
</dbReference>
<comment type="function">
    <text evidence="1">Catalyzes the conversion of 7,8-dihydroneopterin triphosphate (H2NTP) to 6-carboxy-5,6,7,8-tetrahydropterin (CPH4) and acetaldehyde.</text>
</comment>
<dbReference type="EC" id="4.-.-.-" evidence="9"/>
<reference evidence="11" key="1">
    <citation type="journal article" date="2019" name="Int. J. Syst. Evol. Microbiol.">
        <title>The Global Catalogue of Microorganisms (GCM) 10K type strain sequencing project: providing services to taxonomists for standard genome sequencing and annotation.</title>
        <authorList>
            <consortium name="The Broad Institute Genomics Platform"/>
            <consortium name="The Broad Institute Genome Sequencing Center for Infectious Disease"/>
            <person name="Wu L."/>
            <person name="Ma J."/>
        </authorList>
    </citation>
    <scope>NUCLEOTIDE SEQUENCE [LARGE SCALE GENOMIC DNA]</scope>
    <source>
        <strain evidence="11">DFY28</strain>
    </source>
</reference>
<evidence type="ECO:0000256" key="1">
    <source>
        <dbReference type="ARBA" id="ARBA00002285"/>
    </source>
</evidence>
<dbReference type="Gene3D" id="3.30.479.10">
    <property type="entry name" value="6-pyruvoyl tetrahydropterin synthase/QueD"/>
    <property type="match status" value="1"/>
</dbReference>
<evidence type="ECO:0000256" key="9">
    <source>
        <dbReference type="PIRNR" id="PIRNR006113"/>
    </source>
</evidence>
<keyword evidence="7 9" id="KW-0456">Lyase</keyword>
<dbReference type="InterPro" id="IPR007115">
    <property type="entry name" value="6-PTP_synth/QueD"/>
</dbReference>
<name>A0ABW4N2H6_9CAUL</name>
<evidence type="ECO:0000313" key="10">
    <source>
        <dbReference type="EMBL" id="MFD1784248.1"/>
    </source>
</evidence>
<comment type="caution">
    <text evidence="10">The sequence shown here is derived from an EMBL/GenBank/DDBJ whole genome shotgun (WGS) entry which is preliminary data.</text>
</comment>
<sequence>MTSPIFEITKAATFDAAHYLPDGSPERGYTRMHGHSFQVEASVRGEASGPVGWVADLADLDQALREVAGELDHGVLNEKEGLASPTLENLCRYFAARLKPRFPGLSRIVVSRPSIGERCAMEVG</sequence>
<evidence type="ECO:0000256" key="5">
    <source>
        <dbReference type="ARBA" id="ARBA00022723"/>
    </source>
</evidence>
<comment type="pathway">
    <text evidence="2 9">Purine metabolism; 7-cyano-7-deazaguanine biosynthesis.</text>
</comment>